<dbReference type="RefSeq" id="WP_156265646.1">
    <property type="nucleotide sequence ID" value="NZ_CP032551.1"/>
</dbReference>
<dbReference type="Pfam" id="PF05635">
    <property type="entry name" value="23S_rRNA_IVP"/>
    <property type="match status" value="1"/>
</dbReference>
<dbReference type="PANTHER" id="PTHR38471:SF2">
    <property type="entry name" value="FOUR HELIX BUNDLE PROTEIN"/>
    <property type="match status" value="1"/>
</dbReference>
<organism evidence="1 2">
    <name type="scientific">Pseudidiomarina andamanensis</name>
    <dbReference type="NCBI Taxonomy" id="1940690"/>
    <lineage>
        <taxon>Bacteria</taxon>
        <taxon>Pseudomonadati</taxon>
        <taxon>Pseudomonadota</taxon>
        <taxon>Gammaproteobacteria</taxon>
        <taxon>Alteromonadales</taxon>
        <taxon>Idiomarinaceae</taxon>
        <taxon>Pseudidiomarina</taxon>
    </lineage>
</organism>
<dbReference type="AlphaFoldDB" id="A0AA92EQG3"/>
<name>A0AA92EQG3_9GAMM</name>
<keyword evidence="2" id="KW-1185">Reference proteome</keyword>
<dbReference type="EMBL" id="CP032551">
    <property type="protein sequence ID" value="QGT94715.1"/>
    <property type="molecule type" value="Genomic_DNA"/>
</dbReference>
<evidence type="ECO:0000313" key="2">
    <source>
        <dbReference type="Proteomes" id="UP000427820"/>
    </source>
</evidence>
<proteinExistence type="predicted"/>
<dbReference type="NCBIfam" id="TIGR02436">
    <property type="entry name" value="four helix bundle protein"/>
    <property type="match status" value="1"/>
</dbReference>
<dbReference type="KEGG" id="panm:D3795_00260"/>
<dbReference type="Proteomes" id="UP000427820">
    <property type="component" value="Chromosome"/>
</dbReference>
<dbReference type="CDD" id="cd16377">
    <property type="entry name" value="23S_rRNA_IVP_like"/>
    <property type="match status" value="1"/>
</dbReference>
<dbReference type="InterPro" id="IPR012657">
    <property type="entry name" value="23S_rRNA-intervening_sequence"/>
</dbReference>
<dbReference type="InterPro" id="IPR036583">
    <property type="entry name" value="23S_rRNA_IVS_sf"/>
</dbReference>
<dbReference type="SUPFAM" id="SSF158446">
    <property type="entry name" value="IVS-encoded protein-like"/>
    <property type="match status" value="1"/>
</dbReference>
<sequence length="97" mass="10966">MTKAFPYEERYGLSSQIRRCAVSVPSNIAEGANRHSIKDFLRFLYIAKGSLSELETQLTIAVRLGYISDFANDLLSRTLMLINALIKSLKLRVTNNQ</sequence>
<gene>
    <name evidence="1" type="ORF">D3795_00260</name>
</gene>
<dbReference type="Gene3D" id="1.20.1440.60">
    <property type="entry name" value="23S rRNA-intervening sequence"/>
    <property type="match status" value="1"/>
</dbReference>
<accession>A0AA92EQG3</accession>
<evidence type="ECO:0000313" key="1">
    <source>
        <dbReference type="EMBL" id="QGT94715.1"/>
    </source>
</evidence>
<dbReference type="PANTHER" id="PTHR38471">
    <property type="entry name" value="FOUR HELIX BUNDLE PROTEIN"/>
    <property type="match status" value="1"/>
</dbReference>
<protein>
    <submittedName>
        <fullName evidence="1">Four helix bundle protein</fullName>
    </submittedName>
</protein>
<reference evidence="1 2" key="1">
    <citation type="submission" date="2018-09" db="EMBL/GenBank/DDBJ databases">
        <title>Whole genome sequencing of Idiomarina andamanensis W-5T (LMG 29773T= JCM 31645T).</title>
        <authorList>
            <person name="Das S.K."/>
        </authorList>
    </citation>
    <scope>NUCLEOTIDE SEQUENCE [LARGE SCALE GENOMIC DNA]</scope>
    <source>
        <strain evidence="1 2">W-5T</strain>
    </source>
</reference>